<dbReference type="EMBL" id="SNYC01000004">
    <property type="protein sequence ID" value="TDQ09303.1"/>
    <property type="molecule type" value="Genomic_DNA"/>
</dbReference>
<evidence type="ECO:0000256" key="1">
    <source>
        <dbReference type="SAM" id="MobiDB-lite"/>
    </source>
</evidence>
<dbReference type="RefSeq" id="WP_133575399.1">
    <property type="nucleotide sequence ID" value="NZ_SNYC01000004.1"/>
</dbReference>
<evidence type="ECO:0000313" key="2">
    <source>
        <dbReference type="EMBL" id="TDQ09303.1"/>
    </source>
</evidence>
<comment type="caution">
    <text evidence="2">The sequence shown here is derived from an EMBL/GenBank/DDBJ whole genome shotgun (WGS) entry which is preliminary data.</text>
</comment>
<gene>
    <name evidence="2" type="ORF">ATK78_1457</name>
</gene>
<dbReference type="AlphaFoldDB" id="A0A4R6SW38"/>
<feature type="region of interest" description="Disordered" evidence="1">
    <location>
        <begin position="45"/>
        <end position="77"/>
    </location>
</feature>
<protein>
    <submittedName>
        <fullName evidence="2">Bacteriocin-like protein</fullName>
    </submittedName>
</protein>
<sequence>MKLQELNQNEMTQINGGGLFGSNDSQSSNSLTGSIGIGSLLSFSTETQDGDERSKSSFSVGNGIGLDLGGLFNNLQS</sequence>
<keyword evidence="3" id="KW-1185">Reference proteome</keyword>
<evidence type="ECO:0000313" key="3">
    <source>
        <dbReference type="Proteomes" id="UP000295620"/>
    </source>
</evidence>
<organism evidence="2 3">
    <name type="scientific">Pedobacter metabolipauper</name>
    <dbReference type="NCBI Taxonomy" id="425513"/>
    <lineage>
        <taxon>Bacteria</taxon>
        <taxon>Pseudomonadati</taxon>
        <taxon>Bacteroidota</taxon>
        <taxon>Sphingobacteriia</taxon>
        <taxon>Sphingobacteriales</taxon>
        <taxon>Sphingobacteriaceae</taxon>
        <taxon>Pedobacter</taxon>
    </lineage>
</organism>
<proteinExistence type="predicted"/>
<reference evidence="2 3" key="1">
    <citation type="submission" date="2019-03" db="EMBL/GenBank/DDBJ databases">
        <title>Genomic Encyclopedia of Archaeal and Bacterial Type Strains, Phase II (KMG-II): from individual species to whole genera.</title>
        <authorList>
            <person name="Goeker M."/>
        </authorList>
    </citation>
    <scope>NUCLEOTIDE SEQUENCE [LARGE SCALE GENOMIC DNA]</scope>
    <source>
        <strain evidence="2 3">DSM 19035</strain>
    </source>
</reference>
<accession>A0A4R6SW38</accession>
<dbReference type="OrthoDB" id="799492at2"/>
<name>A0A4R6SW38_9SPHI</name>
<dbReference type="Proteomes" id="UP000295620">
    <property type="component" value="Unassembled WGS sequence"/>
</dbReference>